<protein>
    <recommendedName>
        <fullName evidence="6">DUF1512 domain-containing protein</fullName>
    </recommendedName>
</protein>
<gene>
    <name evidence="4" type="ORF">GCM10007981_13930</name>
</gene>
<feature type="domain" description="DUF1512" evidence="2">
    <location>
        <begin position="30"/>
        <end position="209"/>
    </location>
</feature>
<evidence type="ECO:0008006" key="6">
    <source>
        <dbReference type="Google" id="ProtNLM"/>
    </source>
</evidence>
<proteinExistence type="predicted"/>
<keyword evidence="1" id="KW-0472">Membrane</keyword>
<keyword evidence="5" id="KW-1185">Reference proteome</keyword>
<dbReference type="PIRSF" id="PIRSF016495">
    <property type="entry name" value="UCP016495"/>
    <property type="match status" value="1"/>
</dbReference>
<dbReference type="Pfam" id="PF07431">
    <property type="entry name" value="DUF1512"/>
    <property type="match status" value="1"/>
</dbReference>
<dbReference type="Pfam" id="PF23542">
    <property type="entry name" value="DUF1512_C"/>
    <property type="match status" value="1"/>
</dbReference>
<evidence type="ECO:0000313" key="5">
    <source>
        <dbReference type="Proteomes" id="UP000610960"/>
    </source>
</evidence>
<reference evidence="4" key="1">
    <citation type="journal article" date="2014" name="Int. J. Syst. Evol. Microbiol.">
        <title>Complete genome sequence of Corynebacterium casei LMG S-19264T (=DSM 44701T), isolated from a smear-ripened cheese.</title>
        <authorList>
            <consortium name="US DOE Joint Genome Institute (JGI-PGF)"/>
            <person name="Walter F."/>
            <person name="Albersmeier A."/>
            <person name="Kalinowski J."/>
            <person name="Ruckert C."/>
        </authorList>
    </citation>
    <scope>NUCLEOTIDE SEQUENCE</scope>
    <source>
        <strain evidence="4">JCM 10088</strain>
    </source>
</reference>
<dbReference type="InterPro" id="IPR056460">
    <property type="entry name" value="DUF1512_N"/>
</dbReference>
<dbReference type="InterPro" id="IPR009995">
    <property type="entry name" value="DUF1512"/>
</dbReference>
<accession>A0A830GZK2</accession>
<evidence type="ECO:0000259" key="3">
    <source>
        <dbReference type="Pfam" id="PF23542"/>
    </source>
</evidence>
<keyword evidence="1" id="KW-0812">Transmembrane</keyword>
<evidence type="ECO:0000259" key="2">
    <source>
        <dbReference type="Pfam" id="PF07431"/>
    </source>
</evidence>
<organism evidence="4 5">
    <name type="scientific">Thermocladium modestius</name>
    <dbReference type="NCBI Taxonomy" id="62609"/>
    <lineage>
        <taxon>Archaea</taxon>
        <taxon>Thermoproteota</taxon>
        <taxon>Thermoprotei</taxon>
        <taxon>Thermoproteales</taxon>
        <taxon>Thermoproteaceae</taxon>
        <taxon>Thermocladium</taxon>
    </lineage>
</organism>
<keyword evidence="1" id="KW-1133">Transmembrane helix</keyword>
<feature type="domain" description="DUF1512" evidence="3">
    <location>
        <begin position="213"/>
        <end position="390"/>
    </location>
</feature>
<feature type="transmembrane region" description="Helical" evidence="1">
    <location>
        <begin position="25"/>
        <end position="43"/>
    </location>
</feature>
<dbReference type="Proteomes" id="UP000610960">
    <property type="component" value="Unassembled WGS sequence"/>
</dbReference>
<dbReference type="RefSeq" id="WP_229657719.1">
    <property type="nucleotide sequence ID" value="NZ_BMNL01000003.1"/>
</dbReference>
<comment type="caution">
    <text evidence="4">The sequence shown here is derived from an EMBL/GenBank/DDBJ whole genome shotgun (WGS) entry which is preliminary data.</text>
</comment>
<dbReference type="InterPro" id="IPR056461">
    <property type="entry name" value="DUF1512_C"/>
</dbReference>
<evidence type="ECO:0000313" key="4">
    <source>
        <dbReference type="EMBL" id="GGP21572.1"/>
    </source>
</evidence>
<dbReference type="EMBL" id="BMNL01000003">
    <property type="protein sequence ID" value="GGP21572.1"/>
    <property type="molecule type" value="Genomic_DNA"/>
</dbReference>
<reference evidence="4" key="2">
    <citation type="submission" date="2020-09" db="EMBL/GenBank/DDBJ databases">
        <authorList>
            <person name="Sun Q."/>
            <person name="Ohkuma M."/>
        </authorList>
    </citation>
    <scope>NUCLEOTIDE SEQUENCE</scope>
    <source>
        <strain evidence="4">JCM 10088</strain>
    </source>
</reference>
<sequence>MLIGMFVLAAFQLFGGSGSNSTDYLLFNLLLFIVYFGVFPFLYEYLQLMRFQMQVNGFLQQLNATITNGISQFMGAVNQIGSKNGSSIDGEKVKNELRNLMDLVVIDPTNIETEGLVRKLKYLINMYSDRLEGDVRMIMPGLDKPMVQNMANAVEVLRNLNYIYKVVDHYYKLSSKYKSYYLLYQLTFMLPFLKEAVNALSNSITSFVKGQPIGDAAGPLTIYRFMNSCQGKSSMDNVVPDTYIGQCLYNERKIYLMKAQGPGGTVGHLDDAVNYLLETLNVKPRLVITIDAALKLEGEKTGTITDGLGVAMGGIGAEKFNIETTVSKHNIPLYAILIKMSEMEALNTMTKQIDDAVNSAVDRLKKIIEVYTSKGDEVLVIGVGNTIGVAQ</sequence>
<evidence type="ECO:0000256" key="1">
    <source>
        <dbReference type="SAM" id="Phobius"/>
    </source>
</evidence>
<name>A0A830GZK2_9CREN</name>
<dbReference type="AlphaFoldDB" id="A0A830GZK2"/>